<reference evidence="5 6" key="1">
    <citation type="journal article" date="2014" name="Int. J. Syst. Evol. Microbiol.">
        <title>Streptomyces hoynatensis sp. nov., isolated from deep marine sediment.</title>
        <authorList>
            <person name="Veyisoglu A."/>
            <person name="Sahin N."/>
        </authorList>
    </citation>
    <scope>NUCLEOTIDE SEQUENCE [LARGE SCALE GENOMIC DNA]</scope>
    <source>
        <strain evidence="5 6">KCTC 29097</strain>
    </source>
</reference>
<dbReference type="Proteomes" id="UP000272474">
    <property type="component" value="Unassembled WGS sequence"/>
</dbReference>
<evidence type="ECO:0000313" key="6">
    <source>
        <dbReference type="Proteomes" id="UP000272474"/>
    </source>
</evidence>
<keyword evidence="2" id="KW-0012">Acyltransferase</keyword>
<evidence type="ECO:0000259" key="4">
    <source>
        <dbReference type="PROSITE" id="PS51186"/>
    </source>
</evidence>
<sequence length="180" mass="19363">MYETRSGRGGPGGGSRVRLAPWAEGDLDLLRQANAPELMTHLGGPETEERLRERHARYVALSDTGPGRMLSVSLPTGEPAGVVGYWEREWRGEVVWETGWTVLPAFQGRGIATAAALAVAALAAAEGTHRYLHAYPSTANLASNATCRKAGFTLLGPCDLEYPPGHPVRCNDWRRTLAAG</sequence>
<dbReference type="InterPro" id="IPR051531">
    <property type="entry name" value="N-acetyltransferase"/>
</dbReference>
<protein>
    <submittedName>
        <fullName evidence="5">N-acetyltransferase</fullName>
    </submittedName>
</protein>
<comment type="caution">
    <text evidence="5">The sequence shown here is derived from an EMBL/GenBank/DDBJ whole genome shotgun (WGS) entry which is preliminary data.</text>
</comment>
<evidence type="ECO:0000256" key="3">
    <source>
        <dbReference type="ARBA" id="ARBA00038502"/>
    </source>
</evidence>
<dbReference type="AlphaFoldDB" id="A0A3A9YUR9"/>
<dbReference type="PROSITE" id="PS51186">
    <property type="entry name" value="GNAT"/>
    <property type="match status" value="1"/>
</dbReference>
<dbReference type="PANTHER" id="PTHR43792:SF8">
    <property type="entry name" value="[RIBOSOMAL PROTEIN US5]-ALANINE N-ACETYLTRANSFERASE"/>
    <property type="match status" value="1"/>
</dbReference>
<organism evidence="5 6">
    <name type="scientific">Streptomyces hoynatensis</name>
    <dbReference type="NCBI Taxonomy" id="1141874"/>
    <lineage>
        <taxon>Bacteria</taxon>
        <taxon>Bacillati</taxon>
        <taxon>Actinomycetota</taxon>
        <taxon>Actinomycetes</taxon>
        <taxon>Kitasatosporales</taxon>
        <taxon>Streptomycetaceae</taxon>
        <taxon>Streptomyces</taxon>
    </lineage>
</organism>
<dbReference type="OrthoDB" id="2631610at2"/>
<keyword evidence="1 5" id="KW-0808">Transferase</keyword>
<evidence type="ECO:0000256" key="2">
    <source>
        <dbReference type="ARBA" id="ARBA00023315"/>
    </source>
</evidence>
<evidence type="ECO:0000256" key="1">
    <source>
        <dbReference type="ARBA" id="ARBA00022679"/>
    </source>
</evidence>
<dbReference type="InterPro" id="IPR000182">
    <property type="entry name" value="GNAT_dom"/>
</dbReference>
<dbReference type="PANTHER" id="PTHR43792">
    <property type="entry name" value="GNAT FAMILY, PUTATIVE (AFU_ORTHOLOGUE AFUA_3G00765)-RELATED-RELATED"/>
    <property type="match status" value="1"/>
</dbReference>
<proteinExistence type="inferred from homology"/>
<dbReference type="GO" id="GO:0005737">
    <property type="term" value="C:cytoplasm"/>
    <property type="evidence" value="ECO:0007669"/>
    <property type="project" value="TreeGrafter"/>
</dbReference>
<accession>A0A3A9YUR9</accession>
<dbReference type="Gene3D" id="3.40.630.30">
    <property type="match status" value="1"/>
</dbReference>
<comment type="similarity">
    <text evidence="3">Belongs to the acetyltransferase family. RimJ subfamily.</text>
</comment>
<feature type="domain" description="N-acetyltransferase" evidence="4">
    <location>
        <begin position="17"/>
        <end position="178"/>
    </location>
</feature>
<dbReference type="CDD" id="cd04301">
    <property type="entry name" value="NAT_SF"/>
    <property type="match status" value="1"/>
</dbReference>
<name>A0A3A9YUR9_9ACTN</name>
<dbReference type="GO" id="GO:0008999">
    <property type="term" value="F:protein-N-terminal-alanine acetyltransferase activity"/>
    <property type="evidence" value="ECO:0007669"/>
    <property type="project" value="TreeGrafter"/>
</dbReference>
<keyword evidence="6" id="KW-1185">Reference proteome</keyword>
<evidence type="ECO:0000313" key="5">
    <source>
        <dbReference type="EMBL" id="RKN39861.1"/>
    </source>
</evidence>
<gene>
    <name evidence="5" type="ORF">D7294_20395</name>
</gene>
<dbReference type="EMBL" id="RBAL01000012">
    <property type="protein sequence ID" value="RKN39861.1"/>
    <property type="molecule type" value="Genomic_DNA"/>
</dbReference>
<dbReference type="SUPFAM" id="SSF55729">
    <property type="entry name" value="Acyl-CoA N-acyltransferases (Nat)"/>
    <property type="match status" value="1"/>
</dbReference>
<dbReference type="InterPro" id="IPR016181">
    <property type="entry name" value="Acyl_CoA_acyltransferase"/>
</dbReference>
<dbReference type="Pfam" id="PF13302">
    <property type="entry name" value="Acetyltransf_3"/>
    <property type="match status" value="1"/>
</dbReference>